<dbReference type="EC" id="5.4.99.-" evidence="6"/>
<evidence type="ECO:0000313" key="8">
    <source>
        <dbReference type="EMBL" id="CUO11780.1"/>
    </source>
</evidence>
<reference evidence="8 9" key="1">
    <citation type="submission" date="2015-09" db="EMBL/GenBank/DDBJ databases">
        <authorList>
            <consortium name="Pathogen Informatics"/>
        </authorList>
    </citation>
    <scope>NUCLEOTIDE SEQUENCE [LARGE SCALE GENOMIC DNA]</scope>
    <source>
        <strain evidence="8 9">2789STDY5608823</strain>
    </source>
</reference>
<protein>
    <recommendedName>
        <fullName evidence="6">Pseudouridine synthase</fullName>
        <ecNumber evidence="6">5.4.99.-</ecNumber>
    </recommendedName>
</protein>
<dbReference type="Gene3D" id="3.30.2350.10">
    <property type="entry name" value="Pseudouridine synthase"/>
    <property type="match status" value="1"/>
</dbReference>
<dbReference type="SMART" id="SM00363">
    <property type="entry name" value="S4"/>
    <property type="match status" value="1"/>
</dbReference>
<feature type="domain" description="RNA-binding S4" evidence="7">
    <location>
        <begin position="15"/>
        <end position="81"/>
    </location>
</feature>
<comment type="function">
    <text evidence="6">Responsible for synthesis of pseudouridine from uracil.</text>
</comment>
<dbReference type="InterPro" id="IPR020103">
    <property type="entry name" value="PsdUridine_synth_cat_dom_sf"/>
</dbReference>
<evidence type="ECO:0000256" key="1">
    <source>
        <dbReference type="ARBA" id="ARBA00000073"/>
    </source>
</evidence>
<dbReference type="InterPro" id="IPR036986">
    <property type="entry name" value="S4_RNA-bd_sf"/>
</dbReference>
<dbReference type="InterPro" id="IPR006225">
    <property type="entry name" value="PsdUridine_synth_RluC/D"/>
</dbReference>
<evidence type="ECO:0000256" key="4">
    <source>
        <dbReference type="PIRSR" id="PIRSR606225-1"/>
    </source>
</evidence>
<evidence type="ECO:0000256" key="3">
    <source>
        <dbReference type="ARBA" id="ARBA00023235"/>
    </source>
</evidence>
<dbReference type="SUPFAM" id="SSF55120">
    <property type="entry name" value="Pseudouridine synthase"/>
    <property type="match status" value="1"/>
</dbReference>
<dbReference type="PANTHER" id="PTHR21600:SF44">
    <property type="entry name" value="RIBOSOMAL LARGE SUBUNIT PSEUDOURIDINE SYNTHASE D"/>
    <property type="match status" value="1"/>
</dbReference>
<accession>A0A174CIL0</accession>
<evidence type="ECO:0000256" key="2">
    <source>
        <dbReference type="ARBA" id="ARBA00010876"/>
    </source>
</evidence>
<dbReference type="EMBL" id="CYYP01000008">
    <property type="protein sequence ID" value="CUO11780.1"/>
    <property type="molecule type" value="Genomic_DNA"/>
</dbReference>
<dbReference type="AlphaFoldDB" id="A0A174CIL0"/>
<proteinExistence type="inferred from homology"/>
<keyword evidence="3 6" id="KW-0413">Isomerase</keyword>
<gene>
    <name evidence="8" type="primary">rluD</name>
    <name evidence="8" type="ORF">ERS852381_01085</name>
</gene>
<dbReference type="InterPro" id="IPR050188">
    <property type="entry name" value="RluA_PseudoU_synthase"/>
</dbReference>
<dbReference type="Pfam" id="PF00849">
    <property type="entry name" value="PseudoU_synth_2"/>
    <property type="match status" value="1"/>
</dbReference>
<dbReference type="Gene3D" id="3.10.290.10">
    <property type="entry name" value="RNA-binding S4 domain"/>
    <property type="match status" value="1"/>
</dbReference>
<dbReference type="CDD" id="cd00165">
    <property type="entry name" value="S4"/>
    <property type="match status" value="1"/>
</dbReference>
<keyword evidence="5" id="KW-0694">RNA-binding</keyword>
<evidence type="ECO:0000256" key="5">
    <source>
        <dbReference type="PROSITE-ProRule" id="PRU00182"/>
    </source>
</evidence>
<dbReference type="GO" id="GO:0120159">
    <property type="term" value="F:rRNA pseudouridine synthase activity"/>
    <property type="evidence" value="ECO:0007669"/>
    <property type="project" value="UniProtKB-ARBA"/>
</dbReference>
<sequence>MADIHILVADDSAGQRLDAYLGANDGCPTRSACAHLIEGGAVAVNGETCLSKKCAVRAGDRISVDLPEPHDPTDVIPEAIPLDIRYEDDYLIVLSKQRGLVCHPARGHESGTLANALVYHCGIDHLGTVQGEDRPGIVHRLDRDTSGLMLAAKDDDTQRALQNLIRTRTLDRRYITLVHGHIAMDEGTINTGIARSTRDRVKMAVSDDPFARQAITTFKVLERFDSTRFDDGYTLVECHLFTGRTHQIRVHMRHINHACVGDPLYGKCDARADQGLTRQFLHSWRVAFDHPVTGERIECRDELPWDLAAVLDDLAPRSLGRTAAGDDIVPQLGLLEA</sequence>
<dbReference type="GO" id="GO:0003723">
    <property type="term" value="F:RNA binding"/>
    <property type="evidence" value="ECO:0007669"/>
    <property type="project" value="UniProtKB-KW"/>
</dbReference>
<dbReference type="PANTHER" id="PTHR21600">
    <property type="entry name" value="MITOCHONDRIAL RNA PSEUDOURIDINE SYNTHASE"/>
    <property type="match status" value="1"/>
</dbReference>
<dbReference type="Proteomes" id="UP000095468">
    <property type="component" value="Unassembled WGS sequence"/>
</dbReference>
<dbReference type="PROSITE" id="PS01129">
    <property type="entry name" value="PSI_RLU"/>
    <property type="match status" value="1"/>
</dbReference>
<name>A0A174CIL0_9ACTN</name>
<dbReference type="InterPro" id="IPR002942">
    <property type="entry name" value="S4_RNA-bd"/>
</dbReference>
<evidence type="ECO:0000313" key="9">
    <source>
        <dbReference type="Proteomes" id="UP000095468"/>
    </source>
</evidence>
<dbReference type="NCBIfam" id="TIGR00005">
    <property type="entry name" value="rluA_subfam"/>
    <property type="match status" value="1"/>
</dbReference>
<dbReference type="InterPro" id="IPR006145">
    <property type="entry name" value="PsdUridine_synth_RsuA/RluA"/>
</dbReference>
<dbReference type="RefSeq" id="WP_055286424.1">
    <property type="nucleotide sequence ID" value="NZ_CYYP01000008.1"/>
</dbReference>
<organism evidence="8 9">
    <name type="scientific">Collinsella aerofaciens</name>
    <dbReference type="NCBI Taxonomy" id="74426"/>
    <lineage>
        <taxon>Bacteria</taxon>
        <taxon>Bacillati</taxon>
        <taxon>Actinomycetota</taxon>
        <taxon>Coriobacteriia</taxon>
        <taxon>Coriobacteriales</taxon>
        <taxon>Coriobacteriaceae</taxon>
        <taxon>Collinsella</taxon>
    </lineage>
</organism>
<dbReference type="CDD" id="cd02869">
    <property type="entry name" value="PseudoU_synth_RluA_like"/>
    <property type="match status" value="1"/>
</dbReference>
<dbReference type="GO" id="GO:0000455">
    <property type="term" value="P:enzyme-directed rRNA pseudouridine synthesis"/>
    <property type="evidence" value="ECO:0007669"/>
    <property type="project" value="TreeGrafter"/>
</dbReference>
<evidence type="ECO:0000256" key="6">
    <source>
        <dbReference type="RuleBase" id="RU362028"/>
    </source>
</evidence>
<feature type="active site" evidence="4">
    <location>
        <position position="142"/>
    </location>
</feature>
<dbReference type="PROSITE" id="PS50889">
    <property type="entry name" value="S4"/>
    <property type="match status" value="1"/>
</dbReference>
<dbReference type="Pfam" id="PF01479">
    <property type="entry name" value="S4"/>
    <property type="match status" value="1"/>
</dbReference>
<evidence type="ECO:0000259" key="7">
    <source>
        <dbReference type="SMART" id="SM00363"/>
    </source>
</evidence>
<comment type="similarity">
    <text evidence="2 6">Belongs to the pseudouridine synthase RluA family.</text>
</comment>
<dbReference type="InterPro" id="IPR006224">
    <property type="entry name" value="PsdUridine_synth_RluA-like_CS"/>
</dbReference>
<dbReference type="SUPFAM" id="SSF55174">
    <property type="entry name" value="Alpha-L RNA-binding motif"/>
    <property type="match status" value="1"/>
</dbReference>
<comment type="catalytic activity">
    <reaction evidence="1 6">
        <text>a uridine in RNA = a pseudouridine in RNA</text>
        <dbReference type="Rhea" id="RHEA:48348"/>
        <dbReference type="Rhea" id="RHEA-COMP:12068"/>
        <dbReference type="Rhea" id="RHEA-COMP:12069"/>
        <dbReference type="ChEBI" id="CHEBI:65314"/>
        <dbReference type="ChEBI" id="CHEBI:65315"/>
    </reaction>
</comment>